<accession>A0A0A8YDG1</accession>
<protein>
    <submittedName>
        <fullName evidence="1">Uncharacterized protein</fullName>
    </submittedName>
</protein>
<evidence type="ECO:0000313" key="1">
    <source>
        <dbReference type="EMBL" id="JAD24059.1"/>
    </source>
</evidence>
<organism evidence="1">
    <name type="scientific">Arundo donax</name>
    <name type="common">Giant reed</name>
    <name type="synonym">Donax arundinaceus</name>
    <dbReference type="NCBI Taxonomy" id="35708"/>
    <lineage>
        <taxon>Eukaryota</taxon>
        <taxon>Viridiplantae</taxon>
        <taxon>Streptophyta</taxon>
        <taxon>Embryophyta</taxon>
        <taxon>Tracheophyta</taxon>
        <taxon>Spermatophyta</taxon>
        <taxon>Magnoliopsida</taxon>
        <taxon>Liliopsida</taxon>
        <taxon>Poales</taxon>
        <taxon>Poaceae</taxon>
        <taxon>PACMAD clade</taxon>
        <taxon>Arundinoideae</taxon>
        <taxon>Arundineae</taxon>
        <taxon>Arundo</taxon>
    </lineage>
</organism>
<dbReference type="AlphaFoldDB" id="A0A0A8YDG1"/>
<sequence>MLHAAARCSRRGTRLLTILFQGS</sequence>
<proteinExistence type="predicted"/>
<dbReference type="EMBL" id="GBRH01273836">
    <property type="protein sequence ID" value="JAD24059.1"/>
    <property type="molecule type" value="Transcribed_RNA"/>
</dbReference>
<name>A0A0A8YDG1_ARUDO</name>
<reference evidence="1" key="2">
    <citation type="journal article" date="2015" name="Data Brief">
        <title>Shoot transcriptome of the giant reed, Arundo donax.</title>
        <authorList>
            <person name="Barrero R.A."/>
            <person name="Guerrero F.D."/>
            <person name="Moolhuijzen P."/>
            <person name="Goolsby J.A."/>
            <person name="Tidwell J."/>
            <person name="Bellgard S.E."/>
            <person name="Bellgard M.I."/>
        </authorList>
    </citation>
    <scope>NUCLEOTIDE SEQUENCE</scope>
    <source>
        <tissue evidence="1">Shoot tissue taken approximately 20 cm above the soil surface</tissue>
    </source>
</reference>
<reference evidence="1" key="1">
    <citation type="submission" date="2014-09" db="EMBL/GenBank/DDBJ databases">
        <authorList>
            <person name="Magalhaes I.L.F."/>
            <person name="Oliveira U."/>
            <person name="Santos F.R."/>
            <person name="Vidigal T.H.D.A."/>
            <person name="Brescovit A.D."/>
            <person name="Santos A.J."/>
        </authorList>
    </citation>
    <scope>NUCLEOTIDE SEQUENCE</scope>
    <source>
        <tissue evidence="1">Shoot tissue taken approximately 20 cm above the soil surface</tissue>
    </source>
</reference>